<feature type="transmembrane region" description="Helical" evidence="1">
    <location>
        <begin position="36"/>
        <end position="56"/>
    </location>
</feature>
<proteinExistence type="predicted"/>
<organism evidence="2 3">
    <name type="scientific">Halobacillus salinarum</name>
    <dbReference type="NCBI Taxonomy" id="2932257"/>
    <lineage>
        <taxon>Bacteria</taxon>
        <taxon>Bacillati</taxon>
        <taxon>Bacillota</taxon>
        <taxon>Bacilli</taxon>
        <taxon>Bacillales</taxon>
        <taxon>Bacillaceae</taxon>
        <taxon>Halobacillus</taxon>
    </lineage>
</organism>
<evidence type="ECO:0000256" key="1">
    <source>
        <dbReference type="SAM" id="Phobius"/>
    </source>
</evidence>
<keyword evidence="3" id="KW-1185">Reference proteome</keyword>
<evidence type="ECO:0000313" key="3">
    <source>
        <dbReference type="Proteomes" id="UP000831787"/>
    </source>
</evidence>
<sequence length="71" mass="8498">MTKLQMFVLLPVLAVLLLTQSTLLFTDAKKKGNYAWLWGIWGLIQLPMPSLFYWLFVIIPRKRRRKNEDFE</sequence>
<accession>A0ABY4EDT3</accession>
<keyword evidence="1" id="KW-0812">Transmembrane</keyword>
<name>A0ABY4EDT3_9BACI</name>
<dbReference type="Proteomes" id="UP000831787">
    <property type="component" value="Chromosome"/>
</dbReference>
<dbReference type="EMBL" id="CP095073">
    <property type="protein sequence ID" value="UOQ42609.1"/>
    <property type="molecule type" value="Genomic_DNA"/>
</dbReference>
<gene>
    <name evidence="2" type="ORF">MUN89_11525</name>
</gene>
<evidence type="ECO:0000313" key="2">
    <source>
        <dbReference type="EMBL" id="UOQ42609.1"/>
    </source>
</evidence>
<keyword evidence="1" id="KW-1133">Transmembrane helix</keyword>
<protein>
    <submittedName>
        <fullName evidence="2">Transcriptional regulator</fullName>
    </submittedName>
</protein>
<keyword evidence="1" id="KW-0472">Membrane</keyword>
<reference evidence="2 3" key="1">
    <citation type="submission" date="2022-04" db="EMBL/GenBank/DDBJ databases">
        <title>Halobacillus sp. isolated from saltern.</title>
        <authorList>
            <person name="Won M."/>
            <person name="Lee C.-M."/>
            <person name="Woen H.-Y."/>
            <person name="Kwon S.-W."/>
        </authorList>
    </citation>
    <scope>NUCLEOTIDE SEQUENCE [LARGE SCALE GENOMIC DNA]</scope>
    <source>
        <strain evidence="2 3">SSBR10-3</strain>
    </source>
</reference>
<dbReference type="RefSeq" id="WP_244707856.1">
    <property type="nucleotide sequence ID" value="NZ_CP095073.1"/>
</dbReference>